<feature type="domain" description="BP74 N-terminal" evidence="1">
    <location>
        <begin position="2"/>
        <end position="116"/>
    </location>
</feature>
<accession>A0AAP5EZT0</accession>
<dbReference type="Pfam" id="PF23621">
    <property type="entry name" value="BP74_N"/>
    <property type="match status" value="1"/>
</dbReference>
<dbReference type="InterPro" id="IPR056422">
    <property type="entry name" value="BP74_N"/>
</dbReference>
<dbReference type="PANTHER" id="PTHR35883">
    <property type="entry name" value="CYCLIC AMP-INDUCIBLE PROTEIN BP74-RELATED"/>
    <property type="match status" value="1"/>
</dbReference>
<dbReference type="Proteomes" id="UP001209412">
    <property type="component" value="Unassembled WGS sequence"/>
</dbReference>
<protein>
    <recommendedName>
        <fullName evidence="1">BP74 N-terminal domain-containing protein</fullName>
    </recommendedName>
</protein>
<dbReference type="AlphaFoldDB" id="A0AAP5EZT0"/>
<sequence>MSAYFLFEQESPEGERKSFIFQLNDGDKIAEARALLKDPESLKMHVEGKIISETAPYNPEWSFHLDPASINFFEMQVEVCDANLTYVEEHLQEIGGAFLPRRFWCPWSSRLMAEVPDPLK</sequence>
<dbReference type="EMBL" id="JAMXWF010000055">
    <property type="protein sequence ID" value="MDQ6413270.1"/>
    <property type="molecule type" value="Genomic_DNA"/>
</dbReference>
<evidence type="ECO:0000313" key="3">
    <source>
        <dbReference type="EMBL" id="MDQ6413270.1"/>
    </source>
</evidence>
<proteinExistence type="predicted"/>
<evidence type="ECO:0000313" key="4">
    <source>
        <dbReference type="Proteomes" id="UP001209412"/>
    </source>
</evidence>
<evidence type="ECO:0000259" key="1">
    <source>
        <dbReference type="Pfam" id="PF23621"/>
    </source>
</evidence>
<organism evidence="3 5">
    <name type="scientific">Paraburkholderia madseniana</name>
    <dbReference type="NCBI Taxonomy" id="2599607"/>
    <lineage>
        <taxon>Bacteria</taxon>
        <taxon>Pseudomonadati</taxon>
        <taxon>Pseudomonadota</taxon>
        <taxon>Betaproteobacteria</taxon>
        <taxon>Burkholderiales</taxon>
        <taxon>Burkholderiaceae</taxon>
        <taxon>Paraburkholderia</taxon>
    </lineage>
</organism>
<dbReference type="RefSeq" id="WP_266261701.1">
    <property type="nucleotide sequence ID" value="NZ_JAMXWF010000055.1"/>
</dbReference>
<reference evidence="3" key="1">
    <citation type="submission" date="2022-06" db="EMBL/GenBank/DDBJ databases">
        <title>PHB producers.</title>
        <authorList>
            <person name="Besaury L."/>
        </authorList>
    </citation>
    <scope>NUCLEOTIDE SEQUENCE</scope>
    <source>
        <strain evidence="3 4">SEWS6</strain>
    </source>
</reference>
<keyword evidence="4" id="KW-1185">Reference proteome</keyword>
<dbReference type="Proteomes" id="UP001242288">
    <property type="component" value="Unassembled WGS sequence"/>
</dbReference>
<evidence type="ECO:0000313" key="2">
    <source>
        <dbReference type="EMBL" id="MCX4151457.1"/>
    </source>
</evidence>
<evidence type="ECO:0000313" key="5">
    <source>
        <dbReference type="Proteomes" id="UP001242288"/>
    </source>
</evidence>
<name>A0AAP5EZT0_9BURK</name>
<dbReference type="InterPro" id="IPR053344">
    <property type="entry name" value="cAMP-inducible_BP74-like"/>
</dbReference>
<dbReference type="PANTHER" id="PTHR35883:SF1">
    <property type="entry name" value="CALMODULIN-BINDING PROTEIN CAM-BP15-RELATED"/>
    <property type="match status" value="1"/>
</dbReference>
<comment type="caution">
    <text evidence="3">The sequence shown here is derived from an EMBL/GenBank/DDBJ whole genome shotgun (WGS) entry which is preliminary data.</text>
</comment>
<dbReference type="EMBL" id="JAPKHW010000055">
    <property type="protein sequence ID" value="MCX4151457.1"/>
    <property type="molecule type" value="Genomic_DNA"/>
</dbReference>
<gene>
    <name evidence="3" type="ORF">NIE36_39790</name>
    <name evidence="2" type="ORF">OSB80_39885</name>
</gene>